<feature type="transmembrane region" description="Helical" evidence="6">
    <location>
        <begin position="135"/>
        <end position="156"/>
    </location>
</feature>
<evidence type="ECO:0000313" key="8">
    <source>
        <dbReference type="EMBL" id="KAK3671956.1"/>
    </source>
</evidence>
<dbReference type="Pfam" id="PF07690">
    <property type="entry name" value="MFS_1"/>
    <property type="match status" value="1"/>
</dbReference>
<evidence type="ECO:0000256" key="2">
    <source>
        <dbReference type="ARBA" id="ARBA00008335"/>
    </source>
</evidence>
<feature type="transmembrane region" description="Helical" evidence="6">
    <location>
        <begin position="200"/>
        <end position="219"/>
    </location>
</feature>
<dbReference type="FunFam" id="1.20.1250.20:FF:000082">
    <property type="entry name" value="MFS multidrug transporter, putative"/>
    <property type="match status" value="1"/>
</dbReference>
<dbReference type="InterPro" id="IPR011701">
    <property type="entry name" value="MFS"/>
</dbReference>
<dbReference type="GO" id="GO:0000297">
    <property type="term" value="F:spermine transmembrane transporter activity"/>
    <property type="evidence" value="ECO:0007669"/>
    <property type="project" value="TreeGrafter"/>
</dbReference>
<keyword evidence="4 6" id="KW-1133">Transmembrane helix</keyword>
<feature type="transmembrane region" description="Helical" evidence="6">
    <location>
        <begin position="358"/>
        <end position="379"/>
    </location>
</feature>
<dbReference type="Proteomes" id="UP001274830">
    <property type="component" value="Unassembled WGS sequence"/>
</dbReference>
<comment type="subcellular location">
    <subcellularLocation>
        <location evidence="1">Membrane</location>
        <topology evidence="1">Multi-pass membrane protein</topology>
    </subcellularLocation>
</comment>
<dbReference type="EMBL" id="JAUTXT010000037">
    <property type="protein sequence ID" value="KAK3671956.1"/>
    <property type="molecule type" value="Genomic_DNA"/>
</dbReference>
<protein>
    <recommendedName>
        <fullName evidence="7">Major facilitator superfamily (MFS) profile domain-containing protein</fullName>
    </recommendedName>
</protein>
<dbReference type="GO" id="GO:0005886">
    <property type="term" value="C:plasma membrane"/>
    <property type="evidence" value="ECO:0007669"/>
    <property type="project" value="TreeGrafter"/>
</dbReference>
<dbReference type="GO" id="GO:0015606">
    <property type="term" value="F:spermidine transmembrane transporter activity"/>
    <property type="evidence" value="ECO:0007669"/>
    <property type="project" value="TreeGrafter"/>
</dbReference>
<sequence>MALMDDKIAQPDPETTPSTITHAKDWLSTHDPANPRNFSLARKTYSITAVTLLAFVTTFAASIYSPGAPEVAKLFNVSDEVAILPLSLYNLGLAFGPLIGSPLSETSGRKIVLLINTPLFALFTLGAGLAKNIETLIICRFFAGVFAAPAVGNASATLTDYAASQYRGISFAFYYSMPTFGAYVGPLIGGFVTQNKGWRWTQWVTIIFLLAFYLPILFIRESYKKTILRRRAKKLGVEGPPTIPRSLPANVRYFATTLVFRPVHMLLTEPIVTLVCLYNGFLFGLMYTFVIASPWVYEHYYHFSTTSQSLSFLGLIIGTGTAPIPLLLLDYFVYQPQLRKFRKQKPSEDDQFPPENRLVPALIGSFGLPISLFIFAWTARPEIHWIVPIIFQCTIASSSLLIYASSNLFMMDAYGPLYGASAAGAAMLSRYLMSTVFPLFSLQMYKALGVGWATSLLGFCTLAMAPIPWLFWKCGAGLRKRSKYETSS</sequence>
<proteinExistence type="inferred from homology"/>
<reference evidence="8" key="1">
    <citation type="submission" date="2023-07" db="EMBL/GenBank/DDBJ databases">
        <title>Black Yeasts Isolated from many extreme environments.</title>
        <authorList>
            <person name="Coleine C."/>
            <person name="Stajich J.E."/>
            <person name="Selbmann L."/>
        </authorList>
    </citation>
    <scope>NUCLEOTIDE SEQUENCE</scope>
    <source>
        <strain evidence="8">CCFEE 5485</strain>
    </source>
</reference>
<dbReference type="SUPFAM" id="SSF103473">
    <property type="entry name" value="MFS general substrate transporter"/>
    <property type="match status" value="1"/>
</dbReference>
<keyword evidence="5 6" id="KW-0472">Membrane</keyword>
<dbReference type="InterPro" id="IPR036259">
    <property type="entry name" value="MFS_trans_sf"/>
</dbReference>
<evidence type="ECO:0000256" key="3">
    <source>
        <dbReference type="ARBA" id="ARBA00022692"/>
    </source>
</evidence>
<dbReference type="Gene3D" id="1.20.1250.20">
    <property type="entry name" value="MFS general substrate transporter like domains"/>
    <property type="match status" value="1"/>
</dbReference>
<feature type="transmembrane region" description="Helical" evidence="6">
    <location>
        <begin position="271"/>
        <end position="292"/>
    </location>
</feature>
<comment type="caution">
    <text evidence="8">The sequence shown here is derived from an EMBL/GenBank/DDBJ whole genome shotgun (WGS) entry which is preliminary data.</text>
</comment>
<evidence type="ECO:0000256" key="5">
    <source>
        <dbReference type="ARBA" id="ARBA00023136"/>
    </source>
</evidence>
<organism evidence="8 9">
    <name type="scientific">Recurvomyces mirabilis</name>
    <dbReference type="NCBI Taxonomy" id="574656"/>
    <lineage>
        <taxon>Eukaryota</taxon>
        <taxon>Fungi</taxon>
        <taxon>Dikarya</taxon>
        <taxon>Ascomycota</taxon>
        <taxon>Pezizomycotina</taxon>
        <taxon>Dothideomycetes</taxon>
        <taxon>Dothideomycetidae</taxon>
        <taxon>Mycosphaerellales</taxon>
        <taxon>Teratosphaeriaceae</taxon>
        <taxon>Recurvomyces</taxon>
    </lineage>
</organism>
<dbReference type="PANTHER" id="PTHR23502:SF38">
    <property type="entry name" value="POLYAMINE TRANSPORTER 4"/>
    <property type="match status" value="1"/>
</dbReference>
<evidence type="ECO:0000313" key="9">
    <source>
        <dbReference type="Proteomes" id="UP001274830"/>
    </source>
</evidence>
<feature type="transmembrane region" description="Helical" evidence="6">
    <location>
        <begin position="417"/>
        <end position="440"/>
    </location>
</feature>
<evidence type="ECO:0000256" key="1">
    <source>
        <dbReference type="ARBA" id="ARBA00004141"/>
    </source>
</evidence>
<dbReference type="CDD" id="cd17323">
    <property type="entry name" value="MFS_Tpo1_MDR_like"/>
    <property type="match status" value="1"/>
</dbReference>
<accession>A0AAE0WH31</accession>
<comment type="similarity">
    <text evidence="2">Belongs to the major facilitator superfamily.</text>
</comment>
<feature type="transmembrane region" description="Helical" evidence="6">
    <location>
        <begin position="168"/>
        <end position="188"/>
    </location>
</feature>
<dbReference type="PROSITE" id="PS50850">
    <property type="entry name" value="MFS"/>
    <property type="match status" value="1"/>
</dbReference>
<feature type="domain" description="Major facilitator superfamily (MFS) profile" evidence="7">
    <location>
        <begin position="46"/>
        <end position="488"/>
    </location>
</feature>
<evidence type="ECO:0000256" key="6">
    <source>
        <dbReference type="SAM" id="Phobius"/>
    </source>
</evidence>
<keyword evidence="9" id="KW-1185">Reference proteome</keyword>
<feature type="transmembrane region" description="Helical" evidence="6">
    <location>
        <begin position="111"/>
        <end position="129"/>
    </location>
</feature>
<dbReference type="InterPro" id="IPR020846">
    <property type="entry name" value="MFS_dom"/>
</dbReference>
<keyword evidence="3 6" id="KW-0812">Transmembrane</keyword>
<feature type="transmembrane region" description="Helical" evidence="6">
    <location>
        <begin position="452"/>
        <end position="472"/>
    </location>
</feature>
<evidence type="ECO:0000259" key="7">
    <source>
        <dbReference type="PROSITE" id="PS50850"/>
    </source>
</evidence>
<evidence type="ECO:0000256" key="4">
    <source>
        <dbReference type="ARBA" id="ARBA00022989"/>
    </source>
</evidence>
<dbReference type="PANTHER" id="PTHR23502">
    <property type="entry name" value="MAJOR FACILITATOR SUPERFAMILY"/>
    <property type="match status" value="1"/>
</dbReference>
<feature type="transmembrane region" description="Helical" evidence="6">
    <location>
        <begin position="385"/>
        <end position="405"/>
    </location>
</feature>
<feature type="transmembrane region" description="Helical" evidence="6">
    <location>
        <begin position="81"/>
        <end position="99"/>
    </location>
</feature>
<feature type="transmembrane region" description="Helical" evidence="6">
    <location>
        <begin position="45"/>
        <end position="65"/>
    </location>
</feature>
<dbReference type="AlphaFoldDB" id="A0AAE0WH31"/>
<name>A0AAE0WH31_9PEZI</name>
<gene>
    <name evidence="8" type="ORF">LTR78_008131</name>
</gene>
<feature type="transmembrane region" description="Helical" evidence="6">
    <location>
        <begin position="312"/>
        <end position="334"/>
    </location>
</feature>